<evidence type="ECO:0000313" key="3">
    <source>
        <dbReference type="Proteomes" id="UP000327191"/>
    </source>
</evidence>
<dbReference type="EMBL" id="CABVJE010000013">
    <property type="protein sequence ID" value="VVQ07699.1"/>
    <property type="molecule type" value="Genomic_DNA"/>
</dbReference>
<sequence length="45" mass="5068">MDVNDDGGWLDERGVYTFFASKLAPTGGRYNRSNTSPLRLNHPIK</sequence>
<evidence type="ECO:0000313" key="2">
    <source>
        <dbReference type="EMBL" id="VVQ07699.1"/>
    </source>
</evidence>
<organism evidence="2 3">
    <name type="scientific">Pseudomonas fluorescens</name>
    <dbReference type="NCBI Taxonomy" id="294"/>
    <lineage>
        <taxon>Bacteria</taxon>
        <taxon>Pseudomonadati</taxon>
        <taxon>Pseudomonadota</taxon>
        <taxon>Gammaproteobacteria</taxon>
        <taxon>Pseudomonadales</taxon>
        <taxon>Pseudomonadaceae</taxon>
        <taxon>Pseudomonas</taxon>
    </lineage>
</organism>
<proteinExistence type="predicted"/>
<dbReference type="AlphaFoldDB" id="A0A5E7UBA3"/>
<protein>
    <submittedName>
        <fullName evidence="2">Uncharacterized protein</fullName>
    </submittedName>
</protein>
<accession>A0A5E7UBA3</accession>
<evidence type="ECO:0000256" key="1">
    <source>
        <dbReference type="SAM" id="MobiDB-lite"/>
    </source>
</evidence>
<gene>
    <name evidence="2" type="ORF">PS938_03189</name>
</gene>
<dbReference type="Proteomes" id="UP000327191">
    <property type="component" value="Unassembled WGS sequence"/>
</dbReference>
<feature type="region of interest" description="Disordered" evidence="1">
    <location>
        <begin position="25"/>
        <end position="45"/>
    </location>
</feature>
<name>A0A5E7UBA3_PSEFL</name>
<reference evidence="2 3" key="1">
    <citation type="submission" date="2019-09" db="EMBL/GenBank/DDBJ databases">
        <authorList>
            <person name="Chandra G."/>
            <person name="Truman W A."/>
        </authorList>
    </citation>
    <scope>NUCLEOTIDE SEQUENCE [LARGE SCALE GENOMIC DNA]</scope>
    <source>
        <strain evidence="2">PS938</strain>
    </source>
</reference>